<dbReference type="EMBL" id="MU854031">
    <property type="protein sequence ID" value="KAK3934072.1"/>
    <property type="molecule type" value="Genomic_DNA"/>
</dbReference>
<sequence length="306" mass="34888">MSRPRGTSHLEDLKHLHLDETPTTPPHHAQHHGHGEAGSHQKPASMQIQLLSNLNHAVEKALAKLEHGTIREMLDEIDTANIRKDPDNNPYVPQLKARLQQDLEKMIEWAVKNHVHNMHVALVGNPKACSGNVCDAEAEYKKVKEQLEGSIKMNCVSHAQETDEEFVWYFLPKWHWQMPGVRCNVEETVARWRHRYPLPNQGPHEAHILGYNIEYDVATDRDYLIPASRGSKGVVRSRAFAIRKGAEEKELERIFGVECAVKEEMFFVEGWNEFKQGKTFVSADTVAAPKKGKKNEGHKEAPAGWW</sequence>
<evidence type="ECO:0000256" key="1">
    <source>
        <dbReference type="SAM" id="MobiDB-lite"/>
    </source>
</evidence>
<reference evidence="3" key="1">
    <citation type="journal article" date="2023" name="Mol. Phylogenet. Evol.">
        <title>Genome-scale phylogeny and comparative genomics of the fungal order Sordariales.</title>
        <authorList>
            <person name="Hensen N."/>
            <person name="Bonometti L."/>
            <person name="Westerberg I."/>
            <person name="Brannstrom I.O."/>
            <person name="Guillou S."/>
            <person name="Cros-Aarteil S."/>
            <person name="Calhoun S."/>
            <person name="Haridas S."/>
            <person name="Kuo A."/>
            <person name="Mondo S."/>
            <person name="Pangilinan J."/>
            <person name="Riley R."/>
            <person name="LaButti K."/>
            <person name="Andreopoulos B."/>
            <person name="Lipzen A."/>
            <person name="Chen C."/>
            <person name="Yan M."/>
            <person name="Daum C."/>
            <person name="Ng V."/>
            <person name="Clum A."/>
            <person name="Steindorff A."/>
            <person name="Ohm R.A."/>
            <person name="Martin F."/>
            <person name="Silar P."/>
            <person name="Natvig D.O."/>
            <person name="Lalanne C."/>
            <person name="Gautier V."/>
            <person name="Ament-Velasquez S.L."/>
            <person name="Kruys A."/>
            <person name="Hutchinson M.I."/>
            <person name="Powell A.J."/>
            <person name="Barry K."/>
            <person name="Miller A.N."/>
            <person name="Grigoriev I.V."/>
            <person name="Debuchy R."/>
            <person name="Gladieux P."/>
            <person name="Hiltunen Thoren M."/>
            <person name="Johannesson H."/>
        </authorList>
    </citation>
    <scope>NUCLEOTIDE SEQUENCE [LARGE SCALE GENOMIC DNA]</scope>
    <source>
        <strain evidence="3">CBS 340.73</strain>
    </source>
</reference>
<evidence type="ECO:0000313" key="2">
    <source>
        <dbReference type="EMBL" id="KAK3934072.1"/>
    </source>
</evidence>
<feature type="region of interest" description="Disordered" evidence="1">
    <location>
        <begin position="18"/>
        <end position="44"/>
    </location>
</feature>
<proteinExistence type="predicted"/>
<dbReference type="Proteomes" id="UP001303473">
    <property type="component" value="Unassembled WGS sequence"/>
</dbReference>
<gene>
    <name evidence="2" type="ORF">QBC46DRAFT_429269</name>
</gene>
<evidence type="ECO:0000313" key="3">
    <source>
        <dbReference type="Proteomes" id="UP001303473"/>
    </source>
</evidence>
<organism evidence="2 3">
    <name type="scientific">Diplogelasinospora grovesii</name>
    <dbReference type="NCBI Taxonomy" id="303347"/>
    <lineage>
        <taxon>Eukaryota</taxon>
        <taxon>Fungi</taxon>
        <taxon>Dikarya</taxon>
        <taxon>Ascomycota</taxon>
        <taxon>Pezizomycotina</taxon>
        <taxon>Sordariomycetes</taxon>
        <taxon>Sordariomycetidae</taxon>
        <taxon>Sordariales</taxon>
        <taxon>Diplogelasinosporaceae</taxon>
        <taxon>Diplogelasinospora</taxon>
    </lineage>
</organism>
<protein>
    <submittedName>
        <fullName evidence="2">Uncharacterized protein</fullName>
    </submittedName>
</protein>
<name>A0AAN6MV70_9PEZI</name>
<comment type="caution">
    <text evidence="2">The sequence shown here is derived from an EMBL/GenBank/DDBJ whole genome shotgun (WGS) entry which is preliminary data.</text>
</comment>
<keyword evidence="3" id="KW-1185">Reference proteome</keyword>
<dbReference type="AlphaFoldDB" id="A0AAN6MV70"/>
<accession>A0AAN6MV70</accession>